<dbReference type="GO" id="GO:0005524">
    <property type="term" value="F:ATP binding"/>
    <property type="evidence" value="ECO:0007669"/>
    <property type="project" value="InterPro"/>
</dbReference>
<dbReference type="InterPro" id="IPR047173">
    <property type="entry name" value="STRAD_A/B-like"/>
</dbReference>
<dbReference type="GO" id="GO:1902554">
    <property type="term" value="C:serine/threonine protein kinase complex"/>
    <property type="evidence" value="ECO:0007669"/>
    <property type="project" value="TreeGrafter"/>
</dbReference>
<dbReference type="PANTHER" id="PTHR48014:SF21">
    <property type="entry name" value="SERINE_THREONINE-PROTEIN KINASE FRAY2"/>
    <property type="match status" value="1"/>
</dbReference>
<dbReference type="WBParaSite" id="TASK_0000532701-mRNA-1">
    <property type="protein sequence ID" value="TASK_0000532701-mRNA-1"/>
    <property type="gene ID" value="TASK_0000532701"/>
</dbReference>
<dbReference type="Pfam" id="PF00069">
    <property type="entry name" value="Pkinase"/>
    <property type="match status" value="1"/>
</dbReference>
<name>A0A0R3W5D8_TAEAS</name>
<evidence type="ECO:0000313" key="4">
    <source>
        <dbReference type="Proteomes" id="UP000282613"/>
    </source>
</evidence>
<dbReference type="OrthoDB" id="840771at2759"/>
<dbReference type="GO" id="GO:0043539">
    <property type="term" value="F:protein serine/threonine kinase activator activity"/>
    <property type="evidence" value="ECO:0007669"/>
    <property type="project" value="InterPro"/>
</dbReference>
<dbReference type="GO" id="GO:0006611">
    <property type="term" value="P:protein export from nucleus"/>
    <property type="evidence" value="ECO:0007669"/>
    <property type="project" value="TreeGrafter"/>
</dbReference>
<keyword evidence="4" id="KW-1185">Reference proteome</keyword>
<evidence type="ECO:0000313" key="5">
    <source>
        <dbReference type="WBParaSite" id="TASK_0000532701-mRNA-1"/>
    </source>
</evidence>
<dbReference type="PANTHER" id="PTHR48014">
    <property type="entry name" value="SERINE/THREONINE-PROTEIN KINASE FRAY2"/>
    <property type="match status" value="1"/>
</dbReference>
<dbReference type="SMART" id="SM00220">
    <property type="entry name" value="S_TKc"/>
    <property type="match status" value="1"/>
</dbReference>
<proteinExistence type="inferred from homology"/>
<dbReference type="PROSITE" id="PS50011">
    <property type="entry name" value="PROTEIN_KINASE_DOM"/>
    <property type="match status" value="1"/>
</dbReference>
<dbReference type="AlphaFoldDB" id="A0A0R3W5D8"/>
<dbReference type="EMBL" id="UYRS01018407">
    <property type="protein sequence ID" value="VDK34887.1"/>
    <property type="molecule type" value="Genomic_DNA"/>
</dbReference>
<dbReference type="InterPro" id="IPR011009">
    <property type="entry name" value="Kinase-like_dom_sf"/>
</dbReference>
<reference evidence="3 4" key="2">
    <citation type="submission" date="2018-11" db="EMBL/GenBank/DDBJ databases">
        <authorList>
            <consortium name="Pathogen Informatics"/>
        </authorList>
    </citation>
    <scope>NUCLEOTIDE SEQUENCE [LARGE SCALE GENOMIC DNA]</scope>
</reference>
<dbReference type="STRING" id="60517.A0A0R3W5D8"/>
<sequence>MICSEEHLSSSLEKPRSCESNAYVLPSAEDVVIYSCSPDDRSWLKTIKLEQCDRSDLASLLAFISNVQRIAPFRVFTCDSNTPLIDNVHFGLFLPKLISLHGTELTLSYPLCKSGTVHELLKPYYVDGGLPESLVIAIFSRAVKSLSKLHDLGWIHRAICARHLLLHPSSENNEDFLDVSFCGLGSIAPVRPFGSVLNRTDLPVIDARWRGWHYQNLQETVYSTHPVAWYSPEMIEQDFEGYGKPADIYSLGVTLAEMFTGIAPFVGTITPSLIFLKKLTLKEPLSLPCPPGRAASGDMLAIFESCTHLDPNCRPTAEDLLRTPWVQRGLAIPLRESLLTPFRQQ</sequence>
<protein>
    <submittedName>
        <fullName evidence="5">Protein kinase domain-containing protein</fullName>
    </submittedName>
</protein>
<comment type="similarity">
    <text evidence="1">Belongs to the protein kinase superfamily. STE Ser/Thr protein kinase family. STE20 subfamily.</text>
</comment>
<evidence type="ECO:0000259" key="2">
    <source>
        <dbReference type="PROSITE" id="PS50011"/>
    </source>
</evidence>
<dbReference type="SUPFAM" id="SSF56112">
    <property type="entry name" value="Protein kinase-like (PK-like)"/>
    <property type="match status" value="1"/>
</dbReference>
<organism evidence="5">
    <name type="scientific">Taenia asiatica</name>
    <name type="common">Asian tapeworm</name>
    <dbReference type="NCBI Taxonomy" id="60517"/>
    <lineage>
        <taxon>Eukaryota</taxon>
        <taxon>Metazoa</taxon>
        <taxon>Spiralia</taxon>
        <taxon>Lophotrochozoa</taxon>
        <taxon>Platyhelminthes</taxon>
        <taxon>Cestoda</taxon>
        <taxon>Eucestoda</taxon>
        <taxon>Cyclophyllidea</taxon>
        <taxon>Taeniidae</taxon>
        <taxon>Taenia</taxon>
    </lineage>
</organism>
<evidence type="ECO:0000313" key="3">
    <source>
        <dbReference type="EMBL" id="VDK34887.1"/>
    </source>
</evidence>
<feature type="domain" description="Protein kinase" evidence="2">
    <location>
        <begin position="1"/>
        <end position="326"/>
    </location>
</feature>
<reference evidence="5" key="1">
    <citation type="submission" date="2017-02" db="UniProtKB">
        <authorList>
            <consortium name="WormBaseParasite"/>
        </authorList>
    </citation>
    <scope>IDENTIFICATION</scope>
</reference>
<gene>
    <name evidence="3" type="ORF">TASK_LOCUS5328</name>
</gene>
<dbReference type="Gene3D" id="1.10.510.10">
    <property type="entry name" value="Transferase(Phosphotransferase) domain 1"/>
    <property type="match status" value="1"/>
</dbReference>
<dbReference type="InterPro" id="IPR000719">
    <property type="entry name" value="Prot_kinase_dom"/>
</dbReference>
<dbReference type="Proteomes" id="UP000282613">
    <property type="component" value="Unassembled WGS sequence"/>
</dbReference>
<evidence type="ECO:0000256" key="1">
    <source>
        <dbReference type="ARBA" id="ARBA00008874"/>
    </source>
</evidence>
<dbReference type="GO" id="GO:0004672">
    <property type="term" value="F:protein kinase activity"/>
    <property type="evidence" value="ECO:0007669"/>
    <property type="project" value="InterPro"/>
</dbReference>
<accession>A0A0R3W5D8</accession>